<dbReference type="OrthoDB" id="3496539at2759"/>
<proteinExistence type="inferred from homology"/>
<keyword evidence="6" id="KW-1015">Disulfide bond</keyword>
<feature type="domain" description="Auxiliary Activity family 9 catalytic" evidence="13">
    <location>
        <begin position="20"/>
        <end position="232"/>
    </location>
</feature>
<keyword evidence="8" id="KW-0624">Polysaccharide degradation</keyword>
<protein>
    <recommendedName>
        <fullName evidence="11">lytic cellulose monooxygenase (C4-dehydrogenating)</fullName>
        <ecNumber evidence="11">1.14.99.56</ecNumber>
    </recommendedName>
</protein>
<comment type="similarity">
    <text evidence="9">Belongs to the polysaccharide monooxygenase AA9 family.</text>
</comment>
<keyword evidence="3" id="KW-0964">Secreted</keyword>
<comment type="cofactor">
    <cofactor evidence="1">
        <name>Cu(2+)</name>
        <dbReference type="ChEBI" id="CHEBI:29036"/>
    </cofactor>
</comment>
<evidence type="ECO:0000256" key="8">
    <source>
        <dbReference type="ARBA" id="ARBA00023326"/>
    </source>
</evidence>
<feature type="region of interest" description="Disordered" evidence="12">
    <location>
        <begin position="243"/>
        <end position="301"/>
    </location>
</feature>
<evidence type="ECO:0000256" key="5">
    <source>
        <dbReference type="ARBA" id="ARBA00023001"/>
    </source>
</evidence>
<evidence type="ECO:0000256" key="6">
    <source>
        <dbReference type="ARBA" id="ARBA00023157"/>
    </source>
</evidence>
<dbReference type="PANTHER" id="PTHR33353">
    <property type="entry name" value="PUTATIVE (AFU_ORTHOLOGUE AFUA_1G12560)-RELATED"/>
    <property type="match status" value="1"/>
</dbReference>
<sequence>MKASQVLPAVVGLITSVHGHYTFDKLIVNDVLEGSANTYIRPHQNGYMPTKFINVPEGSITPLDEDFTCNKDSTAVSNVYSVKAGDKIGMQQAYGATGIQHPGPSQAYISPADGVTSYDGTGSWYKVHQSLLCTSGDAESLRSTAWCTWNEDHVWFTVPSTIPNGQYLVRGEHIALHGAHGGEAEFYYACAQIEVTGNSATSIPGTAVQIPGVYQSTDDAVNFSLWGTSTSYDYIPGPDVIPGGTIRGSADGSSGDVSETVSDNSSSGSVVHQETPSASATSAPVGKCGGFQSRQAKAFKA</sequence>
<keyword evidence="14" id="KW-0378">Hydrolase</keyword>
<evidence type="ECO:0000313" key="14">
    <source>
        <dbReference type="EMBL" id="KAH7115387.1"/>
    </source>
</evidence>
<dbReference type="Gene3D" id="2.70.50.70">
    <property type="match status" value="1"/>
</dbReference>
<dbReference type="InterPro" id="IPR049892">
    <property type="entry name" value="AA9"/>
</dbReference>
<comment type="subcellular location">
    <subcellularLocation>
        <location evidence="2">Secreted</location>
    </subcellularLocation>
</comment>
<evidence type="ECO:0000256" key="9">
    <source>
        <dbReference type="ARBA" id="ARBA00044502"/>
    </source>
</evidence>
<evidence type="ECO:0000256" key="7">
    <source>
        <dbReference type="ARBA" id="ARBA00023277"/>
    </source>
</evidence>
<dbReference type="CDD" id="cd21175">
    <property type="entry name" value="LPMO_AA9"/>
    <property type="match status" value="1"/>
</dbReference>
<accession>A0A9P9DAE7</accession>
<dbReference type="Proteomes" id="UP000717696">
    <property type="component" value="Unassembled WGS sequence"/>
</dbReference>
<keyword evidence="15" id="KW-1185">Reference proteome</keyword>
<dbReference type="GO" id="GO:0030245">
    <property type="term" value="P:cellulose catabolic process"/>
    <property type="evidence" value="ECO:0007669"/>
    <property type="project" value="UniProtKB-KW"/>
</dbReference>
<gene>
    <name evidence="14" type="ORF">B0J13DRAFT_590495</name>
</gene>
<dbReference type="EMBL" id="JAGMUU010000039">
    <property type="protein sequence ID" value="KAH7115387.1"/>
    <property type="molecule type" value="Genomic_DNA"/>
</dbReference>
<evidence type="ECO:0000256" key="10">
    <source>
        <dbReference type="ARBA" id="ARBA00045077"/>
    </source>
</evidence>
<dbReference type="GO" id="GO:0016787">
    <property type="term" value="F:hydrolase activity"/>
    <property type="evidence" value="ECO:0007669"/>
    <property type="project" value="UniProtKB-KW"/>
</dbReference>
<comment type="catalytic activity">
    <reaction evidence="10">
        <text>[(1-&gt;4)-beta-D-glucosyl]n+m + reduced acceptor + O2 = 4-dehydro-beta-D-glucosyl-[(1-&gt;4)-beta-D-glucosyl]n-1 + [(1-&gt;4)-beta-D-glucosyl]m + acceptor + H2O.</text>
        <dbReference type="EC" id="1.14.99.56"/>
    </reaction>
</comment>
<evidence type="ECO:0000313" key="15">
    <source>
        <dbReference type="Proteomes" id="UP000717696"/>
    </source>
</evidence>
<evidence type="ECO:0000256" key="1">
    <source>
        <dbReference type="ARBA" id="ARBA00001973"/>
    </source>
</evidence>
<name>A0A9P9DAE7_9HYPO</name>
<evidence type="ECO:0000256" key="2">
    <source>
        <dbReference type="ARBA" id="ARBA00004613"/>
    </source>
</evidence>
<evidence type="ECO:0000256" key="12">
    <source>
        <dbReference type="SAM" id="MobiDB-lite"/>
    </source>
</evidence>
<keyword evidence="7" id="KW-0119">Carbohydrate metabolism</keyword>
<dbReference type="PANTHER" id="PTHR33353:SF2">
    <property type="entry name" value="ENDO-BETA-1,4-GLUCANASE D"/>
    <property type="match status" value="1"/>
</dbReference>
<reference evidence="14" key="1">
    <citation type="journal article" date="2021" name="Nat. Commun.">
        <title>Genetic determinants of endophytism in the Arabidopsis root mycobiome.</title>
        <authorList>
            <person name="Mesny F."/>
            <person name="Miyauchi S."/>
            <person name="Thiergart T."/>
            <person name="Pickel B."/>
            <person name="Atanasova L."/>
            <person name="Karlsson M."/>
            <person name="Huettel B."/>
            <person name="Barry K.W."/>
            <person name="Haridas S."/>
            <person name="Chen C."/>
            <person name="Bauer D."/>
            <person name="Andreopoulos W."/>
            <person name="Pangilinan J."/>
            <person name="LaButti K."/>
            <person name="Riley R."/>
            <person name="Lipzen A."/>
            <person name="Clum A."/>
            <person name="Drula E."/>
            <person name="Henrissat B."/>
            <person name="Kohler A."/>
            <person name="Grigoriev I.V."/>
            <person name="Martin F.M."/>
            <person name="Hacquard S."/>
        </authorList>
    </citation>
    <scope>NUCLEOTIDE SEQUENCE</scope>
    <source>
        <strain evidence="14">MPI-CAGE-AT-0021</strain>
    </source>
</reference>
<keyword evidence="5" id="KW-0136">Cellulose degradation</keyword>
<feature type="compositionally biased region" description="Polar residues" evidence="12">
    <location>
        <begin position="251"/>
        <end position="282"/>
    </location>
</feature>
<dbReference type="EC" id="1.14.99.56" evidence="11"/>
<keyword evidence="4" id="KW-0732">Signal</keyword>
<organism evidence="14 15">
    <name type="scientific">Dactylonectria estremocensis</name>
    <dbReference type="NCBI Taxonomy" id="1079267"/>
    <lineage>
        <taxon>Eukaryota</taxon>
        <taxon>Fungi</taxon>
        <taxon>Dikarya</taxon>
        <taxon>Ascomycota</taxon>
        <taxon>Pezizomycotina</taxon>
        <taxon>Sordariomycetes</taxon>
        <taxon>Hypocreomycetidae</taxon>
        <taxon>Hypocreales</taxon>
        <taxon>Nectriaceae</taxon>
        <taxon>Dactylonectria</taxon>
    </lineage>
</organism>
<evidence type="ECO:0000259" key="13">
    <source>
        <dbReference type="Pfam" id="PF03443"/>
    </source>
</evidence>
<evidence type="ECO:0000256" key="3">
    <source>
        <dbReference type="ARBA" id="ARBA00022525"/>
    </source>
</evidence>
<dbReference type="AlphaFoldDB" id="A0A9P9DAE7"/>
<dbReference type="Pfam" id="PF03443">
    <property type="entry name" value="AA9"/>
    <property type="match status" value="1"/>
</dbReference>
<dbReference type="InterPro" id="IPR005103">
    <property type="entry name" value="AA9_LPMO"/>
</dbReference>
<dbReference type="GO" id="GO:0005576">
    <property type="term" value="C:extracellular region"/>
    <property type="evidence" value="ECO:0007669"/>
    <property type="project" value="UniProtKB-SubCell"/>
</dbReference>
<comment type="caution">
    <text evidence="14">The sequence shown here is derived from an EMBL/GenBank/DDBJ whole genome shotgun (WGS) entry which is preliminary data.</text>
</comment>
<evidence type="ECO:0000256" key="4">
    <source>
        <dbReference type="ARBA" id="ARBA00022729"/>
    </source>
</evidence>
<evidence type="ECO:0000256" key="11">
    <source>
        <dbReference type="ARBA" id="ARBA00047174"/>
    </source>
</evidence>